<feature type="signal peptide" evidence="21">
    <location>
        <begin position="1"/>
        <end position="25"/>
    </location>
</feature>
<dbReference type="PROSITE" id="PS00108">
    <property type="entry name" value="PROTEIN_KINASE_ST"/>
    <property type="match status" value="1"/>
</dbReference>
<evidence type="ECO:0000259" key="23">
    <source>
        <dbReference type="PROSITE" id="PS50026"/>
    </source>
</evidence>
<evidence type="ECO:0000256" key="5">
    <source>
        <dbReference type="ARBA" id="ARBA00022679"/>
    </source>
</evidence>
<dbReference type="CDD" id="cd14066">
    <property type="entry name" value="STKc_IRAK"/>
    <property type="match status" value="1"/>
</dbReference>
<dbReference type="FunFam" id="2.10.25.10:FF:000038">
    <property type="entry name" value="Fibrillin 2"/>
    <property type="match status" value="1"/>
</dbReference>
<dbReference type="PROSITE" id="PS00010">
    <property type="entry name" value="ASX_HYDROXYL"/>
    <property type="match status" value="1"/>
</dbReference>
<keyword evidence="2" id="KW-0723">Serine/threonine-protein kinase</keyword>
<keyword evidence="4" id="KW-0597">Phosphoprotein</keyword>
<evidence type="ECO:0000256" key="20">
    <source>
        <dbReference type="SAM" id="MobiDB-lite"/>
    </source>
</evidence>
<keyword evidence="6" id="KW-0812">Transmembrane</keyword>
<keyword evidence="3 19" id="KW-0245">EGF-like domain</keyword>
<evidence type="ECO:0000256" key="1">
    <source>
        <dbReference type="ARBA" id="ARBA00004479"/>
    </source>
</evidence>
<dbReference type="PANTHER" id="PTHR27005">
    <property type="entry name" value="WALL-ASSOCIATED RECEPTOR KINASE-LIKE 21"/>
    <property type="match status" value="1"/>
</dbReference>
<comment type="function">
    <text evidence="18">Serine/threonine-protein kinase that may function as a signaling receptor of extracellular matrix component. Binding to pectin may have significance in the control of cell expansion, morphogenesis and development.</text>
</comment>
<feature type="chain" id="PRO_5041912706" evidence="21">
    <location>
        <begin position="26"/>
        <end position="782"/>
    </location>
</feature>
<dbReference type="PROSITE" id="PS50011">
    <property type="entry name" value="PROTEIN_KINASE_DOM"/>
    <property type="match status" value="1"/>
</dbReference>
<dbReference type="CDD" id="cd00054">
    <property type="entry name" value="EGF_CA"/>
    <property type="match status" value="2"/>
</dbReference>
<accession>A0AAD4PA79</accession>
<organism evidence="24 25">
    <name type="scientific">Perilla frutescens var. hirtella</name>
    <name type="common">Perilla citriodora</name>
    <name type="synonym">Perilla setoyensis</name>
    <dbReference type="NCBI Taxonomy" id="608512"/>
    <lineage>
        <taxon>Eukaryota</taxon>
        <taxon>Viridiplantae</taxon>
        <taxon>Streptophyta</taxon>
        <taxon>Embryophyta</taxon>
        <taxon>Tracheophyta</taxon>
        <taxon>Spermatophyta</taxon>
        <taxon>Magnoliopsida</taxon>
        <taxon>eudicotyledons</taxon>
        <taxon>Gunneridae</taxon>
        <taxon>Pentapetalae</taxon>
        <taxon>asterids</taxon>
        <taxon>lamiids</taxon>
        <taxon>Lamiales</taxon>
        <taxon>Lamiaceae</taxon>
        <taxon>Nepetoideae</taxon>
        <taxon>Elsholtzieae</taxon>
        <taxon>Perilla</taxon>
    </lineage>
</organism>
<dbReference type="PROSITE" id="PS01187">
    <property type="entry name" value="EGF_CA"/>
    <property type="match status" value="1"/>
</dbReference>
<dbReference type="SUPFAM" id="SSF56112">
    <property type="entry name" value="Protein kinase-like (PK-like)"/>
    <property type="match status" value="1"/>
</dbReference>
<dbReference type="FunFam" id="3.30.200.20:FF:000043">
    <property type="entry name" value="Wall-associated receptor kinase 2"/>
    <property type="match status" value="1"/>
</dbReference>
<comment type="caution">
    <text evidence="19">Lacks conserved residue(s) required for the propagation of feature annotation.</text>
</comment>
<dbReference type="SMART" id="SM00179">
    <property type="entry name" value="EGF_CA"/>
    <property type="match status" value="2"/>
</dbReference>
<dbReference type="Gene3D" id="3.30.200.20">
    <property type="entry name" value="Phosphorylase Kinase, domain 1"/>
    <property type="match status" value="1"/>
</dbReference>
<dbReference type="Gene3D" id="2.10.25.10">
    <property type="entry name" value="Laminin"/>
    <property type="match status" value="2"/>
</dbReference>
<dbReference type="InterPro" id="IPR008271">
    <property type="entry name" value="Ser/Thr_kinase_AS"/>
</dbReference>
<evidence type="ECO:0000256" key="4">
    <source>
        <dbReference type="ARBA" id="ARBA00022553"/>
    </source>
</evidence>
<keyword evidence="8" id="KW-0677">Repeat</keyword>
<dbReference type="GO" id="GO:0007166">
    <property type="term" value="P:cell surface receptor signaling pathway"/>
    <property type="evidence" value="ECO:0007669"/>
    <property type="project" value="InterPro"/>
</dbReference>
<dbReference type="InterPro" id="IPR018097">
    <property type="entry name" value="EGF_Ca-bd_CS"/>
</dbReference>
<evidence type="ECO:0000313" key="24">
    <source>
        <dbReference type="EMBL" id="KAH6832463.1"/>
    </source>
</evidence>
<sequence length="782" mass="86268">MVASQSHAALLHLCCLCWLLSVSGSANSSLQLPSNSTFFRSKPNCRRKCGHLNIPYPFGIGSKCSINTGFSIYCNASIRRPFLQLLSQRRYYRVVNISTSHIRIRNPIFAQRCTKQRYIPINLTMDLSDSPFTLSQANAITQVGCADLTVLEGFVNHYGKQNDFALGCVSFCSANFSGNGSCPGNGCCQIPVPEGTVFLNATISSMPNHWENVVYNPCSHSFLGEKDSFTFHAVSELHEYKPGSPAPNWLRGRTVALNWRIGTSSCGEARRSGGSFACQNNSLCIDAPAGIGGYRCRCTPGYQGNPYLAPGCQDIDECKRNPCHVTGICTNTPGGYICGCPVGYHGYGQRNSSGCFPVTVPPSKLSNVSIGLISGMGFTTLLSVSFGLAKFTKKRENKKRRHKFFKQNGGLLLEQQTSVNEGILGNIRIFSAKELEIATDRFNESRILGRGGQGTVYKGMLSDGQLVAIKKSQLVDEHKSKHVVEQFINEVALLSQINHRNVVKLLGCCLETKVPLLVYEYVPNGTLYHLIHDDKNTEFLLSWTMRLKIATDVAGALAYLHSATSLPIFHRDIKSSNILLDEKYVAKVSDFGTSSKLVAVDQTHLTTNVNGTFGYIDPEYFQSNKFTEKSDVYSFGVVLVELLTGLKAIISSPDGEYENTSLVMRFLSSMNENKLDSILDDQVSGQGERECVVAVAKLAKRSLNLNGKKRPTMKEVAMELESLRFSQMGTRLTQDSSSHHKQGTKNLQTDDDDNNGWKATFDFPTNSFSDVFPLMFEEGIRQ</sequence>
<evidence type="ECO:0000256" key="9">
    <source>
        <dbReference type="ARBA" id="ARBA00022741"/>
    </source>
</evidence>
<dbReference type="GO" id="GO:0005509">
    <property type="term" value="F:calcium ion binding"/>
    <property type="evidence" value="ECO:0007669"/>
    <property type="project" value="InterPro"/>
</dbReference>
<dbReference type="InterPro" id="IPR000152">
    <property type="entry name" value="EGF-type_Asp/Asn_hydroxyl_site"/>
</dbReference>
<keyword evidence="11" id="KW-0067">ATP-binding</keyword>
<evidence type="ECO:0000256" key="21">
    <source>
        <dbReference type="SAM" id="SignalP"/>
    </source>
</evidence>
<dbReference type="SMART" id="SM00220">
    <property type="entry name" value="S_TKc"/>
    <property type="match status" value="1"/>
</dbReference>
<evidence type="ECO:0000256" key="11">
    <source>
        <dbReference type="ARBA" id="ARBA00022840"/>
    </source>
</evidence>
<evidence type="ECO:0000256" key="3">
    <source>
        <dbReference type="ARBA" id="ARBA00022536"/>
    </source>
</evidence>
<gene>
    <name evidence="24" type="ORF">C2S53_006918</name>
</gene>
<keyword evidence="13" id="KW-0472">Membrane</keyword>
<name>A0AAD4PA79_PERFH</name>
<dbReference type="InterPro" id="IPR045274">
    <property type="entry name" value="WAK-like"/>
</dbReference>
<evidence type="ECO:0000256" key="18">
    <source>
        <dbReference type="ARBA" id="ARBA00058961"/>
    </source>
</evidence>
<proteinExistence type="predicted"/>
<keyword evidence="14" id="KW-1015">Disulfide bond</keyword>
<keyword evidence="25" id="KW-1185">Reference proteome</keyword>
<comment type="catalytic activity">
    <reaction evidence="16">
        <text>L-seryl-[protein] + ATP = O-phospho-L-seryl-[protein] + ADP + H(+)</text>
        <dbReference type="Rhea" id="RHEA:17989"/>
        <dbReference type="Rhea" id="RHEA-COMP:9863"/>
        <dbReference type="Rhea" id="RHEA-COMP:11604"/>
        <dbReference type="ChEBI" id="CHEBI:15378"/>
        <dbReference type="ChEBI" id="CHEBI:29999"/>
        <dbReference type="ChEBI" id="CHEBI:30616"/>
        <dbReference type="ChEBI" id="CHEBI:83421"/>
        <dbReference type="ChEBI" id="CHEBI:456216"/>
    </reaction>
</comment>
<keyword evidence="7 21" id="KW-0732">Signal</keyword>
<dbReference type="InterPro" id="IPR000742">
    <property type="entry name" value="EGF"/>
</dbReference>
<evidence type="ECO:0000256" key="19">
    <source>
        <dbReference type="PROSITE-ProRule" id="PRU00076"/>
    </source>
</evidence>
<dbReference type="Pfam" id="PF00069">
    <property type="entry name" value="Pkinase"/>
    <property type="match status" value="1"/>
</dbReference>
<keyword evidence="12" id="KW-1133">Transmembrane helix</keyword>
<dbReference type="Gene3D" id="1.10.510.10">
    <property type="entry name" value="Transferase(Phosphotransferase) domain 1"/>
    <property type="match status" value="1"/>
</dbReference>
<evidence type="ECO:0000256" key="7">
    <source>
        <dbReference type="ARBA" id="ARBA00022729"/>
    </source>
</evidence>
<dbReference type="InterPro" id="IPR025287">
    <property type="entry name" value="WAK_GUB"/>
</dbReference>
<keyword evidence="15" id="KW-0325">Glycoprotein</keyword>
<dbReference type="Pfam" id="PF13947">
    <property type="entry name" value="GUB_WAK_bind"/>
    <property type="match status" value="1"/>
</dbReference>
<dbReference type="GO" id="GO:0004674">
    <property type="term" value="F:protein serine/threonine kinase activity"/>
    <property type="evidence" value="ECO:0007669"/>
    <property type="project" value="UniProtKB-KW"/>
</dbReference>
<dbReference type="Pfam" id="PF07645">
    <property type="entry name" value="EGF_CA"/>
    <property type="match status" value="1"/>
</dbReference>
<comment type="caution">
    <text evidence="24">The sequence shown here is derived from an EMBL/GenBank/DDBJ whole genome shotgun (WGS) entry which is preliminary data.</text>
</comment>
<feature type="region of interest" description="Disordered" evidence="20">
    <location>
        <begin position="731"/>
        <end position="753"/>
    </location>
</feature>
<evidence type="ECO:0000256" key="10">
    <source>
        <dbReference type="ARBA" id="ARBA00022777"/>
    </source>
</evidence>
<feature type="domain" description="Protein kinase" evidence="22">
    <location>
        <begin position="442"/>
        <end position="723"/>
    </location>
</feature>
<evidence type="ECO:0000256" key="16">
    <source>
        <dbReference type="ARBA" id="ARBA00047558"/>
    </source>
</evidence>
<keyword evidence="5" id="KW-0808">Transferase</keyword>
<reference evidence="24 25" key="1">
    <citation type="journal article" date="2021" name="Nat. Commun.">
        <title>Incipient diploidization of the medicinal plant Perilla within 10,000 years.</title>
        <authorList>
            <person name="Zhang Y."/>
            <person name="Shen Q."/>
            <person name="Leng L."/>
            <person name="Zhang D."/>
            <person name="Chen S."/>
            <person name="Shi Y."/>
            <person name="Ning Z."/>
            <person name="Chen S."/>
        </authorList>
    </citation>
    <scope>NUCLEOTIDE SEQUENCE [LARGE SCALE GENOMIC DNA]</scope>
    <source>
        <strain evidence="25">cv. PC099</strain>
    </source>
</reference>
<dbReference type="SMART" id="SM00181">
    <property type="entry name" value="EGF"/>
    <property type="match status" value="2"/>
</dbReference>
<evidence type="ECO:0000256" key="13">
    <source>
        <dbReference type="ARBA" id="ARBA00023136"/>
    </source>
</evidence>
<dbReference type="InterPro" id="IPR049883">
    <property type="entry name" value="NOTCH1_EGF-like"/>
</dbReference>
<evidence type="ECO:0000313" key="25">
    <source>
        <dbReference type="Proteomes" id="UP001190926"/>
    </source>
</evidence>
<dbReference type="PROSITE" id="PS50026">
    <property type="entry name" value="EGF_3"/>
    <property type="match status" value="2"/>
</dbReference>
<evidence type="ECO:0000256" key="15">
    <source>
        <dbReference type="ARBA" id="ARBA00023180"/>
    </source>
</evidence>
<evidence type="ECO:0000256" key="14">
    <source>
        <dbReference type="ARBA" id="ARBA00023157"/>
    </source>
</evidence>
<keyword evidence="9" id="KW-0547">Nucleotide-binding</keyword>
<evidence type="ECO:0000256" key="8">
    <source>
        <dbReference type="ARBA" id="ARBA00022737"/>
    </source>
</evidence>
<keyword evidence="10" id="KW-0418">Kinase</keyword>
<dbReference type="InterPro" id="IPR000719">
    <property type="entry name" value="Prot_kinase_dom"/>
</dbReference>
<evidence type="ECO:0000259" key="22">
    <source>
        <dbReference type="PROSITE" id="PS50011"/>
    </source>
</evidence>
<dbReference type="GO" id="GO:0030247">
    <property type="term" value="F:polysaccharide binding"/>
    <property type="evidence" value="ECO:0007669"/>
    <property type="project" value="InterPro"/>
</dbReference>
<comment type="subcellular location">
    <subcellularLocation>
        <location evidence="1">Membrane</location>
        <topology evidence="1">Single-pass type I membrane protein</topology>
    </subcellularLocation>
</comment>
<evidence type="ECO:0000256" key="17">
    <source>
        <dbReference type="ARBA" id="ARBA00047951"/>
    </source>
</evidence>
<dbReference type="InterPro" id="IPR001881">
    <property type="entry name" value="EGF-like_Ca-bd_dom"/>
</dbReference>
<evidence type="ECO:0000256" key="6">
    <source>
        <dbReference type="ARBA" id="ARBA00022692"/>
    </source>
</evidence>
<feature type="domain" description="EGF-like" evidence="23">
    <location>
        <begin position="314"/>
        <end position="353"/>
    </location>
</feature>
<dbReference type="Pfam" id="PF00008">
    <property type="entry name" value="EGF"/>
    <property type="match status" value="1"/>
</dbReference>
<dbReference type="Proteomes" id="UP001190926">
    <property type="component" value="Unassembled WGS sequence"/>
</dbReference>
<comment type="catalytic activity">
    <reaction evidence="17">
        <text>L-threonyl-[protein] + ATP = O-phospho-L-threonyl-[protein] + ADP + H(+)</text>
        <dbReference type="Rhea" id="RHEA:46608"/>
        <dbReference type="Rhea" id="RHEA-COMP:11060"/>
        <dbReference type="Rhea" id="RHEA-COMP:11605"/>
        <dbReference type="ChEBI" id="CHEBI:15378"/>
        <dbReference type="ChEBI" id="CHEBI:30013"/>
        <dbReference type="ChEBI" id="CHEBI:30616"/>
        <dbReference type="ChEBI" id="CHEBI:61977"/>
        <dbReference type="ChEBI" id="CHEBI:456216"/>
    </reaction>
</comment>
<protein>
    <submittedName>
        <fullName evidence="24">Uncharacterized protein</fullName>
    </submittedName>
</protein>
<dbReference type="InterPro" id="IPR011009">
    <property type="entry name" value="Kinase-like_dom_sf"/>
</dbReference>
<feature type="domain" description="EGF-like" evidence="23">
    <location>
        <begin position="268"/>
        <end position="313"/>
    </location>
</feature>
<dbReference type="GO" id="GO:0005524">
    <property type="term" value="F:ATP binding"/>
    <property type="evidence" value="ECO:0007669"/>
    <property type="project" value="UniProtKB-KW"/>
</dbReference>
<evidence type="ECO:0000256" key="12">
    <source>
        <dbReference type="ARBA" id="ARBA00022989"/>
    </source>
</evidence>
<evidence type="ECO:0000256" key="2">
    <source>
        <dbReference type="ARBA" id="ARBA00022527"/>
    </source>
</evidence>
<dbReference type="PANTHER" id="PTHR27005:SF515">
    <property type="entry name" value="WALL-ASSOCIATED RECEPTOR KINASE-LIKE 10-RELATED"/>
    <property type="match status" value="1"/>
</dbReference>
<dbReference type="FunFam" id="1.10.510.10:FF:000084">
    <property type="entry name" value="Wall-associated receptor kinase 2"/>
    <property type="match status" value="1"/>
</dbReference>
<dbReference type="SUPFAM" id="SSF57196">
    <property type="entry name" value="EGF/Laminin"/>
    <property type="match status" value="1"/>
</dbReference>
<dbReference type="AlphaFoldDB" id="A0AAD4PA79"/>
<dbReference type="EMBL" id="SDAM02000069">
    <property type="protein sequence ID" value="KAH6832463.1"/>
    <property type="molecule type" value="Genomic_DNA"/>
</dbReference>
<dbReference type="GO" id="GO:0005886">
    <property type="term" value="C:plasma membrane"/>
    <property type="evidence" value="ECO:0007669"/>
    <property type="project" value="TreeGrafter"/>
</dbReference>